<dbReference type="OrthoDB" id="10008739at2759"/>
<evidence type="ECO:0000313" key="4">
    <source>
        <dbReference type="Proteomes" id="UP000838412"/>
    </source>
</evidence>
<dbReference type="InterPro" id="IPR045860">
    <property type="entry name" value="Snake_toxin-like_sf"/>
</dbReference>
<organism evidence="3 4">
    <name type="scientific">Branchiostoma lanceolatum</name>
    <name type="common">Common lancelet</name>
    <name type="synonym">Amphioxus lanceolatum</name>
    <dbReference type="NCBI Taxonomy" id="7740"/>
    <lineage>
        <taxon>Eukaryota</taxon>
        <taxon>Metazoa</taxon>
        <taxon>Chordata</taxon>
        <taxon>Cephalochordata</taxon>
        <taxon>Leptocardii</taxon>
        <taxon>Amphioxiformes</taxon>
        <taxon>Branchiostomatidae</taxon>
        <taxon>Branchiostoma</taxon>
    </lineage>
</organism>
<evidence type="ECO:0000313" key="3">
    <source>
        <dbReference type="EMBL" id="CAH1246344.1"/>
    </source>
</evidence>
<gene>
    <name evidence="3" type="primary">Hypp7706</name>
    <name evidence="3" type="ORF">BLAG_LOCUS8394</name>
</gene>
<dbReference type="SUPFAM" id="SSF57302">
    <property type="entry name" value="Snake toxin-like"/>
    <property type="match status" value="1"/>
</dbReference>
<proteinExistence type="predicted"/>
<keyword evidence="2" id="KW-0732">Signal</keyword>
<dbReference type="AlphaFoldDB" id="A0A8J9Z2G8"/>
<dbReference type="Proteomes" id="UP000838412">
    <property type="component" value="Chromosome 15"/>
</dbReference>
<name>A0A8J9Z2G8_BRALA</name>
<sequence length="144" mass="15398">MTALGRIPVMFAGALVTATLLAMLAVPGEARKCYMCVGLGGPEIKHSTPCSYNYLLLGMQDCPDGHDFCYIQQSTPRDSSIPHAVDRGCAKEAKSPYCVNQGSARHCYSWCGADGCNSAAGIKPLTLSITICFILATICMWIRG</sequence>
<keyword evidence="1" id="KW-0472">Membrane</keyword>
<accession>A0A8J9Z2G8</accession>
<feature type="chain" id="PRO_5035445484" evidence="2">
    <location>
        <begin position="31"/>
        <end position="144"/>
    </location>
</feature>
<reference evidence="3" key="1">
    <citation type="submission" date="2022-01" db="EMBL/GenBank/DDBJ databases">
        <authorList>
            <person name="Braso-Vives M."/>
        </authorList>
    </citation>
    <scope>NUCLEOTIDE SEQUENCE</scope>
</reference>
<dbReference type="EMBL" id="OV696700">
    <property type="protein sequence ID" value="CAH1246344.1"/>
    <property type="molecule type" value="Genomic_DNA"/>
</dbReference>
<feature type="signal peptide" evidence="2">
    <location>
        <begin position="1"/>
        <end position="30"/>
    </location>
</feature>
<keyword evidence="4" id="KW-1185">Reference proteome</keyword>
<evidence type="ECO:0000256" key="2">
    <source>
        <dbReference type="SAM" id="SignalP"/>
    </source>
</evidence>
<evidence type="ECO:0000256" key="1">
    <source>
        <dbReference type="SAM" id="Phobius"/>
    </source>
</evidence>
<protein>
    <submittedName>
        <fullName evidence="3">Hypp7706 protein</fullName>
    </submittedName>
</protein>
<feature type="transmembrane region" description="Helical" evidence="1">
    <location>
        <begin position="125"/>
        <end position="142"/>
    </location>
</feature>
<keyword evidence="1" id="KW-0812">Transmembrane</keyword>
<keyword evidence="1" id="KW-1133">Transmembrane helix</keyword>